<feature type="transmembrane region" description="Helical" evidence="1">
    <location>
        <begin position="25"/>
        <end position="47"/>
    </location>
</feature>
<name>A0A327SFJ2_9FLAO</name>
<keyword evidence="1" id="KW-1133">Transmembrane helix</keyword>
<evidence type="ECO:0000313" key="3">
    <source>
        <dbReference type="Proteomes" id="UP000248987"/>
    </source>
</evidence>
<organism evidence="2 3">
    <name type="scientific">Gelidibacter algens</name>
    <dbReference type="NCBI Taxonomy" id="49280"/>
    <lineage>
        <taxon>Bacteria</taxon>
        <taxon>Pseudomonadati</taxon>
        <taxon>Bacteroidota</taxon>
        <taxon>Flavobacteriia</taxon>
        <taxon>Flavobacteriales</taxon>
        <taxon>Flavobacteriaceae</taxon>
        <taxon>Gelidibacter</taxon>
    </lineage>
</organism>
<dbReference type="EMBL" id="QLLQ01000002">
    <property type="protein sequence ID" value="RAJ26443.1"/>
    <property type="molecule type" value="Genomic_DNA"/>
</dbReference>
<gene>
    <name evidence="2" type="ORF">LX77_00692</name>
</gene>
<keyword evidence="1" id="KW-0812">Transmembrane</keyword>
<sequence>MHVGLVYLFRLQIVNKTMASQFPTIIFVIIFISIEKKHIIALIYIVYLRRSSQQKTIIYFEGYTLFGGHCFSFLPLGYDISATGYK</sequence>
<keyword evidence="3" id="KW-1185">Reference proteome</keyword>
<evidence type="ECO:0000313" key="2">
    <source>
        <dbReference type="EMBL" id="RAJ26443.1"/>
    </source>
</evidence>
<evidence type="ECO:0000256" key="1">
    <source>
        <dbReference type="SAM" id="Phobius"/>
    </source>
</evidence>
<dbReference type="AlphaFoldDB" id="A0A327SFJ2"/>
<comment type="caution">
    <text evidence="2">The sequence shown here is derived from an EMBL/GenBank/DDBJ whole genome shotgun (WGS) entry which is preliminary data.</text>
</comment>
<reference evidence="2 3" key="1">
    <citation type="submission" date="2018-06" db="EMBL/GenBank/DDBJ databases">
        <title>Genomic Encyclopedia of Archaeal and Bacterial Type Strains, Phase II (KMG-II): from individual species to whole genera.</title>
        <authorList>
            <person name="Goeker M."/>
        </authorList>
    </citation>
    <scope>NUCLEOTIDE SEQUENCE [LARGE SCALE GENOMIC DNA]</scope>
    <source>
        <strain evidence="2 3">DSM 12408</strain>
    </source>
</reference>
<proteinExistence type="predicted"/>
<keyword evidence="1" id="KW-0472">Membrane</keyword>
<protein>
    <submittedName>
        <fullName evidence="2">Uncharacterized protein</fullName>
    </submittedName>
</protein>
<dbReference type="Proteomes" id="UP000248987">
    <property type="component" value="Unassembled WGS sequence"/>
</dbReference>
<accession>A0A327SFJ2</accession>